<evidence type="ECO:0000256" key="1">
    <source>
        <dbReference type="ARBA" id="ARBA00022723"/>
    </source>
</evidence>
<evidence type="ECO:0000256" key="3">
    <source>
        <dbReference type="ARBA" id="ARBA00022833"/>
    </source>
</evidence>
<dbReference type="PANTHER" id="PTHR13793">
    <property type="entry name" value="PHD FINGER PROTEINS"/>
    <property type="match status" value="1"/>
</dbReference>
<dbReference type="VEuPathDB" id="FungiDB:AeMF1_000542"/>
<reference evidence="7 8" key="1">
    <citation type="submission" date="2019-07" db="EMBL/GenBank/DDBJ databases">
        <title>Genomics analysis of Aphanomyces spp. identifies a new class of oomycete effector associated with host adaptation.</title>
        <authorList>
            <person name="Gaulin E."/>
        </authorList>
    </citation>
    <scope>NUCLEOTIDE SEQUENCE [LARGE SCALE GENOMIC DNA]</scope>
    <source>
        <strain evidence="7 8">ATCC 201684</strain>
    </source>
</reference>
<evidence type="ECO:0000259" key="6">
    <source>
        <dbReference type="PROSITE" id="PS50016"/>
    </source>
</evidence>
<feature type="region of interest" description="Disordered" evidence="5">
    <location>
        <begin position="395"/>
        <end position="453"/>
    </location>
</feature>
<accession>A0A6G0X3X1</accession>
<organism evidence="7 8">
    <name type="scientific">Aphanomyces euteiches</name>
    <dbReference type="NCBI Taxonomy" id="100861"/>
    <lineage>
        <taxon>Eukaryota</taxon>
        <taxon>Sar</taxon>
        <taxon>Stramenopiles</taxon>
        <taxon>Oomycota</taxon>
        <taxon>Saprolegniomycetes</taxon>
        <taxon>Saprolegniales</taxon>
        <taxon>Verrucalvaceae</taxon>
        <taxon>Aphanomyces</taxon>
    </lineage>
</organism>
<dbReference type="Gene3D" id="3.30.40.10">
    <property type="entry name" value="Zinc/RING finger domain, C3HC4 (zinc finger)"/>
    <property type="match status" value="5"/>
</dbReference>
<keyword evidence="2 4" id="KW-0863">Zinc-finger</keyword>
<feature type="compositionally biased region" description="Basic and acidic residues" evidence="5">
    <location>
        <begin position="1335"/>
        <end position="1355"/>
    </location>
</feature>
<dbReference type="PANTHER" id="PTHR13793:SF107">
    <property type="entry name" value="BROMODOMAIN-CONTAINING PROTEIN HOMOLOG"/>
    <property type="match status" value="1"/>
</dbReference>
<dbReference type="GO" id="GO:0006357">
    <property type="term" value="P:regulation of transcription by RNA polymerase II"/>
    <property type="evidence" value="ECO:0007669"/>
    <property type="project" value="TreeGrafter"/>
</dbReference>
<dbReference type="InterPro" id="IPR011011">
    <property type="entry name" value="Znf_FYVE_PHD"/>
</dbReference>
<comment type="caution">
    <text evidence="7">The sequence shown here is derived from an EMBL/GenBank/DDBJ whole genome shotgun (WGS) entry which is preliminary data.</text>
</comment>
<feature type="domain" description="PHD-type" evidence="6">
    <location>
        <begin position="37"/>
        <end position="97"/>
    </location>
</feature>
<evidence type="ECO:0000256" key="2">
    <source>
        <dbReference type="ARBA" id="ARBA00022771"/>
    </source>
</evidence>
<name>A0A6G0X3X1_9STRA</name>
<dbReference type="Pfam" id="PF13831">
    <property type="entry name" value="PHD_2"/>
    <property type="match status" value="1"/>
</dbReference>
<dbReference type="InterPro" id="IPR001965">
    <property type="entry name" value="Znf_PHD"/>
</dbReference>
<dbReference type="Pfam" id="PF13832">
    <property type="entry name" value="zf-HC5HC2H_2"/>
    <property type="match status" value="3"/>
</dbReference>
<dbReference type="Proteomes" id="UP000481153">
    <property type="component" value="Unassembled WGS sequence"/>
</dbReference>
<evidence type="ECO:0000313" key="7">
    <source>
        <dbReference type="EMBL" id="KAF0734561.1"/>
    </source>
</evidence>
<feature type="compositionally biased region" description="Low complexity" evidence="5">
    <location>
        <begin position="270"/>
        <end position="280"/>
    </location>
</feature>
<dbReference type="SMART" id="SM00249">
    <property type="entry name" value="PHD"/>
    <property type="match status" value="6"/>
</dbReference>
<protein>
    <recommendedName>
        <fullName evidence="6">PHD-type domain-containing protein</fullName>
    </recommendedName>
</protein>
<evidence type="ECO:0000313" key="8">
    <source>
        <dbReference type="Proteomes" id="UP000481153"/>
    </source>
</evidence>
<dbReference type="CDD" id="cd15492">
    <property type="entry name" value="PHD_BRPF_JADE_like"/>
    <property type="match status" value="1"/>
</dbReference>
<dbReference type="PROSITE" id="PS01359">
    <property type="entry name" value="ZF_PHD_1"/>
    <property type="match status" value="2"/>
</dbReference>
<keyword evidence="3" id="KW-0862">Zinc</keyword>
<dbReference type="EMBL" id="VJMJ01000111">
    <property type="protein sequence ID" value="KAF0734561.1"/>
    <property type="molecule type" value="Genomic_DNA"/>
</dbReference>
<feature type="region of interest" description="Disordered" evidence="5">
    <location>
        <begin position="244"/>
        <end position="330"/>
    </location>
</feature>
<feature type="compositionally biased region" description="Polar residues" evidence="5">
    <location>
        <begin position="411"/>
        <end position="425"/>
    </location>
</feature>
<sequence length="1399" mass="154994">MSENAAAPSLGVDPDGTSLDIITVSKTLLENFDLPANRVCMVCFDSAEYPTNPLICCSIASCRMRVHVACYGSGTDSKPLVSYKKRSKWVCDVCTLEQQSNSLKPNADRACTVCKIGGGVLKPTKTPDEVCHLVCVRWLPELKQVPSEMHPASYVVDAELLNGMRKSLKCHICQKRNGCLQCMSKRCTKAFHTVCALRALESKVYTGTTETNQLACFCESHFADVRGTYRSIKDVFWNQPYLGEEVDDDEDDEPEEPTPAPQSSTQAAGPSSVPSTVTPLSIPPVSVPQMNIPVIPFSKPPTPNKIGRPKKNTPVTDPSLPKPTLPPPPGIHQNPSVMPSPFAASQSAPPQMAGYAPQPLRPPTQPDVIVCQGCLQPTLRSMLQAHLSVCPGKSAVAPKDMMKKPRGRPPGSTNKPKELNNNGKKQGSVAPSPRPVSGTNMTGVTMPSAPRPMMMHPRPQSLGVPGPRPTPMQVPHSPPVIKDILMENAMDVLRSHAVDPLFSTWPGMLGGGLMQSRDFWTQVVQAFFSKPGLSPPKWNPLTQWLAGIATTEFLQPLKAPAKCTDSVSFTEVTDSWLSEKTVEHTCDAMLQAHGLRCIQLLKPYTHIKSMEKIDNGDVVEVVMRSHGHKRSLKCRFAVVCSDHAPTDKTSNLPGVVWSRFRPSKDYKLPHDSSLPSSPVWVALLSSDEVEIDISNDTSVQMTESPINDDVALEMVLCVDVLQEQMKVNRMRWRNLWLKAQKVSNSDTAIAAQARVVESLYQEYNWWKSICVNLIKGTNDMPFQVDDDGNVLDTLQPFEEGTCVVCMDGTSEDANPIIFCDRCDLAVHQRCYGVATIPKSDFFCDRCVANEPVQCALCPHPGGALKKTVEGKWIHLVCAMWCPTTFLVKVPRMLFQLSPDDSKVRFASPDIETSTRSIVEVAGMPSPVERGGLCRICRVATGCTVKCSDCPASFHPLCAWFEGYYLRVEEAACGFVCAGGGKGLKFKLTCMEHVPANLPCKDRQLQRNIRQHLYKIDSRERCGVCFQKMSPVFPQHKLDALPATHYFIRCISCHVQCHANCVHPTCSTDPNEPSVWKCEKCRFLMPPTKPNIISCLLCDQSQGYMIPVHAISPPVPTADSMAPSTLIPVAPTTATPHVHLYCATAFRLPIQKSNRGRSAQLAAWDPPTSKCALCNKRTGQLVSCWKKYCSVSFHPFCAAKAMWFSYKNKSKVIYCCSSHPPDFAAFDAENQVWITQETLIALQEIRCSLERVRMFIDLSKQREKIKKRLFVNSDSRAFEKAMEFAHVIHPTETMKRFYKLVTGDEMPVVAKRKPKPLSQDTPRKVQKTVPGRRPSTSRDSRRSGHHISGDTSKEDEQVGDEDDADRTKRVEALWSAPIPKNEPDMEDIMADVFPDFCKSE</sequence>
<feature type="compositionally biased region" description="Pro residues" evidence="5">
    <location>
        <begin position="320"/>
        <end position="330"/>
    </location>
</feature>
<dbReference type="CDD" id="cd15571">
    <property type="entry name" value="ePHD"/>
    <property type="match status" value="2"/>
</dbReference>
<feature type="domain" description="PHD-type" evidence="6">
    <location>
        <begin position="799"/>
        <end position="849"/>
    </location>
</feature>
<evidence type="ECO:0000256" key="4">
    <source>
        <dbReference type="PROSITE-ProRule" id="PRU00146"/>
    </source>
</evidence>
<evidence type="ECO:0000256" key="5">
    <source>
        <dbReference type="SAM" id="MobiDB-lite"/>
    </source>
</evidence>
<dbReference type="InterPro" id="IPR013083">
    <property type="entry name" value="Znf_RING/FYVE/PHD"/>
</dbReference>
<dbReference type="InterPro" id="IPR019787">
    <property type="entry name" value="Znf_PHD-finger"/>
</dbReference>
<dbReference type="PROSITE" id="PS50016">
    <property type="entry name" value="ZF_PHD_2"/>
    <property type="match status" value="2"/>
</dbReference>
<dbReference type="InterPro" id="IPR050701">
    <property type="entry name" value="Histone_Mod_Regulator"/>
</dbReference>
<keyword evidence="8" id="KW-1185">Reference proteome</keyword>
<feature type="region of interest" description="Disordered" evidence="5">
    <location>
        <begin position="1308"/>
        <end position="1399"/>
    </location>
</feature>
<gene>
    <name evidence="7" type="ORF">Ae201684_008803</name>
</gene>
<proteinExistence type="predicted"/>
<keyword evidence="1" id="KW-0479">Metal-binding</keyword>
<dbReference type="GO" id="GO:0008270">
    <property type="term" value="F:zinc ion binding"/>
    <property type="evidence" value="ECO:0007669"/>
    <property type="project" value="UniProtKB-KW"/>
</dbReference>
<feature type="compositionally biased region" description="Acidic residues" evidence="5">
    <location>
        <begin position="244"/>
        <end position="256"/>
    </location>
</feature>
<dbReference type="SUPFAM" id="SSF57903">
    <property type="entry name" value="FYVE/PHD zinc finger"/>
    <property type="match status" value="2"/>
</dbReference>
<dbReference type="InterPro" id="IPR019786">
    <property type="entry name" value="Zinc_finger_PHD-type_CS"/>
</dbReference>